<dbReference type="InterPro" id="IPR014347">
    <property type="entry name" value="Tautomerase/MIF_sf"/>
</dbReference>
<dbReference type="EMBL" id="ANHZ02000019">
    <property type="protein sequence ID" value="EME35946.1"/>
    <property type="molecule type" value="Genomic_DNA"/>
</dbReference>
<gene>
    <name evidence="1" type="ORF">C884_00947</name>
</gene>
<accession>M2XA41</accession>
<dbReference type="Pfam" id="PF02962">
    <property type="entry name" value="CHMI"/>
    <property type="match status" value="1"/>
</dbReference>
<dbReference type="PANTHER" id="PTHR37950:SF1">
    <property type="entry name" value="4-HYDROXYPHENYLACETATE CATABOLISM PROTEIN"/>
    <property type="match status" value="1"/>
</dbReference>
<protein>
    <recommendedName>
        <fullName evidence="3">5-carboxymethyl-2-hydroxymuconate delta-isomerase</fullName>
    </recommendedName>
</protein>
<dbReference type="Proteomes" id="UP000009877">
    <property type="component" value="Unassembled WGS sequence"/>
</dbReference>
<organism evidence="1 2">
    <name type="scientific">Kocuria palustris PEL</name>
    <dbReference type="NCBI Taxonomy" id="1236550"/>
    <lineage>
        <taxon>Bacteria</taxon>
        <taxon>Bacillati</taxon>
        <taxon>Actinomycetota</taxon>
        <taxon>Actinomycetes</taxon>
        <taxon>Micrococcales</taxon>
        <taxon>Micrococcaceae</taxon>
        <taxon>Kocuria</taxon>
    </lineage>
</organism>
<evidence type="ECO:0008006" key="3">
    <source>
        <dbReference type="Google" id="ProtNLM"/>
    </source>
</evidence>
<dbReference type="SUPFAM" id="SSF55331">
    <property type="entry name" value="Tautomerase/MIF"/>
    <property type="match status" value="1"/>
</dbReference>
<dbReference type="RefSeq" id="WP_006215376.1">
    <property type="nucleotide sequence ID" value="NZ_ANHZ02000019.1"/>
</dbReference>
<name>M2XA41_9MICC</name>
<dbReference type="InterPro" id="IPR004220">
    <property type="entry name" value="5-COMe_2-OHmuconate_Isoase"/>
</dbReference>
<sequence>MPHLIIETTADIAAAPGYDAQELIRAGLGALQEIGQYDMSSAKARARVLEDFAVDHPHDGTGYVAVQLRVLPGRSQELRTRTAEAILEAVAGAVPEGPAGSVSVEVVEMVRESYVKRKLG</sequence>
<evidence type="ECO:0000313" key="1">
    <source>
        <dbReference type="EMBL" id="EME35946.1"/>
    </source>
</evidence>
<evidence type="ECO:0000313" key="2">
    <source>
        <dbReference type="Proteomes" id="UP000009877"/>
    </source>
</evidence>
<proteinExistence type="predicted"/>
<reference evidence="1 2" key="1">
    <citation type="journal article" date="2014" name="Genome Announc.">
        <title>Draft Genome Sequence of Kocuria palustris PEL.</title>
        <authorList>
            <person name="Sharma G."/>
            <person name="Khatri I."/>
            <person name="Subramanian S."/>
        </authorList>
    </citation>
    <scope>NUCLEOTIDE SEQUENCE [LARGE SCALE GENOMIC DNA]</scope>
    <source>
        <strain evidence="1 2">PEL</strain>
    </source>
</reference>
<dbReference type="AlphaFoldDB" id="M2XA41"/>
<keyword evidence="2" id="KW-1185">Reference proteome</keyword>
<dbReference type="Gene3D" id="3.30.429.10">
    <property type="entry name" value="Macrophage Migration Inhibitory Factor"/>
    <property type="match status" value="1"/>
</dbReference>
<dbReference type="GO" id="GO:0008704">
    <property type="term" value="F:5-carboxymethyl-2-hydroxymuconate delta-isomerase activity"/>
    <property type="evidence" value="ECO:0007669"/>
    <property type="project" value="InterPro"/>
</dbReference>
<dbReference type="PANTHER" id="PTHR37950">
    <property type="entry name" value="4-HYDROXYPHENYLACETATE CATABOLISM PROTEIN"/>
    <property type="match status" value="1"/>
</dbReference>
<comment type="caution">
    <text evidence="1">The sequence shown here is derived from an EMBL/GenBank/DDBJ whole genome shotgun (WGS) entry which is preliminary data.</text>
</comment>
<dbReference type="STRING" id="71999.KPaMU14_00270"/>